<organism evidence="2 3">
    <name type="scientific">Tritrichomonas musculus</name>
    <dbReference type="NCBI Taxonomy" id="1915356"/>
    <lineage>
        <taxon>Eukaryota</taxon>
        <taxon>Metamonada</taxon>
        <taxon>Parabasalia</taxon>
        <taxon>Tritrichomonadida</taxon>
        <taxon>Tritrichomonadidae</taxon>
        <taxon>Tritrichomonas</taxon>
    </lineage>
</organism>
<comment type="caution">
    <text evidence="2">The sequence shown here is derived from an EMBL/GenBank/DDBJ whole genome shotgun (WGS) entry which is preliminary data.</text>
</comment>
<evidence type="ECO:0000313" key="2">
    <source>
        <dbReference type="EMBL" id="KAK8864951.1"/>
    </source>
</evidence>
<sequence>MSAIIHYVIKPENLRAVVEGLPKGKTLDYLYMFLSIITNNCNSDLYYFIKNEELTQVLFTETYPSLIDYLISNQMFDNLISTISLFLQMSNVLCILNKFTFLPYLKKLFEVTKKISTKDVFIEFQLNLKFINEDVVLNIFQRFLIDQLAKEQIVKVMINTFLNYPTFSECSDFFSIFNSIFPYVKKTVLQTYAQEFSRYSYSLEDPRFDEKESLNLTKAMATCSTKYAQIHFENIVKFLLSDDNEEAKIEFVNLIRNYDNLNAISQNMIVMFDVILASMREDEKILSEISSILIFHKICDKNFFIEKAGTDLCFNLAFFDLAKESYSNEIVKDIIESETFCEKTVDFVFKIIEYQFDLISDLPLFFQKSFSSFWNEERMEGVLSLSKKEKGRLVLLDSINGYEISNEKEFKIVCQILTLLKPSVTEFKYDTFASEILYYVDSIFILPFLSTNSFIPANLIDIEELVSFSVFNENLSNFLLLNFSDILNDHIEFFMSLNFESESQNKSLGKFLFTVFKNAAGSSSNKLIWEAVIRLQDEDEEVHLLAQKLINEHPEQSQEEILDRIEEGYSKFFINFDFSTFSECSVEDNGNCLFFRKPKIASSDSFFYFPSKVGHALNNSEPIELSDVNELFECQLGDIGIDTVILEMAFDASVKLNIDFQMLNESLNLAFQLRFKKFVDKLFQYILKHDKKVIQIDEEILNSFSKFDEKYVIDLIKEKKVPTEISLSFFSKYQTFESSSILRKLDFEIQSNLLNQIIYTKDDFIDFFQSNRISPEILLPYLFSSSFPQFQRTQKVMTSLFQFLQSHQSLLSNFLKSKKHENVDIKNRQKIGFSPKIESPKYFNVYLAFALILPDLSSFNKPEIGTFLSSLVFSREGEEDADLSVPLKEPIDETGKQKVDKNEVSRYLLNQALQSLFSELPNDELKKFEFFYSTKNLVSVSNSGIFHDFSMIINENTISKELEKYVFLSHPDFLLFKVHTKKEFEIEERISINSEVYSLSLIVTKSALYVTKSSSEGTKYTRYLDGEKSVSKSIESKIVFAIYQLKNSDEKIEKKIEFEKLKEQFKKFRSCTYKFNERAVICDSLNKAKIEWNKWDVNNSLFETATVLLCDYGYTNLFKELSTNVEFSEYFFNSDWKEIFSLKEIDHEMVNLAKIYPRRDELLQILINSIQNDSRKRFLSIIFNSLDLSDEYIEKVIKTISPSFDHYEDFIYGYFMKPTTTNSLLLQDDKLSTFVFNLINNRSSIEKVQSFESLPFANLLNPMTEPLFIVCMKTLGKKASSLIFNSLPKSSTTTFVLHSLTCLPHSDELASLFAQIEAGKNAEAADLRKDVEWVEYGLSSSNDKIRRHAIELMKAVFGKKDSELLSFALKGAVLKSLFCPFLEELKDFVFDNFGYRSIDSPDFTSLIYDRLFSSPVMTANYPVITRLFDHLSPPCRSSIIKWHSAIKEYQKDEKTQTVFLVYSSDLIYASIQSTFKPPVAGFFEDILKPITENCAYQSLKAFFQIFEGYIGDGTQKIFDYVPLIIEFEVIVSEYIPFVTKLIRDYSDFRETELTLLVVNLPAVVLKRQKLIQTALKSFTNVHKLMIEAVDSASEALLLIQQKKAFNRKSGRDDISQLMDDIYSKSFLPFFITNVYAVITSFGTSKIPAVKKMVKFLTLSALIFPDVLAVIFDMIYRVAGLMLFTEKLLQSVEREWSELCCEISRQILADIVFNDIENRKRSVTIIDRELCCQLYHYNQAEKEYLRFLVAVMKNDQLRIETKLVSNPQIFKVFRSDFVFCIDDVAAFIDVSLEKYENFFDADEIKNFILNLKIRDNQIKQKLKIVSLLFTKSQDKMKDLIEEVFPKIEELNSNEGLDDELTELLNNVFEKALEVLSLI</sequence>
<gene>
    <name evidence="2" type="ORF">M9Y10_010478</name>
</gene>
<name>A0ABR2IKT3_9EUKA</name>
<reference evidence="2 3" key="1">
    <citation type="submission" date="2024-04" db="EMBL/GenBank/DDBJ databases">
        <title>Tritrichomonas musculus Genome.</title>
        <authorList>
            <person name="Alves-Ferreira E."/>
            <person name="Grigg M."/>
            <person name="Lorenzi H."/>
            <person name="Galac M."/>
        </authorList>
    </citation>
    <scope>NUCLEOTIDE SEQUENCE [LARGE SCALE GENOMIC DNA]</scope>
    <source>
        <strain evidence="2 3">EAF2021</strain>
    </source>
</reference>
<feature type="transmembrane region" description="Helical" evidence="1">
    <location>
        <begin position="1625"/>
        <end position="1643"/>
    </location>
</feature>
<keyword evidence="3" id="KW-1185">Reference proteome</keyword>
<dbReference type="Proteomes" id="UP001470230">
    <property type="component" value="Unassembled WGS sequence"/>
</dbReference>
<feature type="transmembrane region" description="Helical" evidence="1">
    <location>
        <begin position="1655"/>
        <end position="1675"/>
    </location>
</feature>
<keyword evidence="1" id="KW-0812">Transmembrane</keyword>
<accession>A0ABR2IKT3</accession>
<keyword evidence="1" id="KW-1133">Transmembrane helix</keyword>
<proteinExistence type="predicted"/>
<dbReference type="EMBL" id="JAPFFF010000016">
    <property type="protein sequence ID" value="KAK8864951.1"/>
    <property type="molecule type" value="Genomic_DNA"/>
</dbReference>
<keyword evidence="1" id="KW-0472">Membrane</keyword>
<evidence type="ECO:0000313" key="3">
    <source>
        <dbReference type="Proteomes" id="UP001470230"/>
    </source>
</evidence>
<evidence type="ECO:0000256" key="1">
    <source>
        <dbReference type="SAM" id="Phobius"/>
    </source>
</evidence>
<protein>
    <recommendedName>
        <fullName evidence="4">HECT domain-containing protein</fullName>
    </recommendedName>
</protein>
<evidence type="ECO:0008006" key="4">
    <source>
        <dbReference type="Google" id="ProtNLM"/>
    </source>
</evidence>